<dbReference type="InterPro" id="IPR003812">
    <property type="entry name" value="Fido"/>
</dbReference>
<gene>
    <name evidence="4" type="ORF">CLI71_05030</name>
</gene>
<dbReference type="InterPro" id="IPR040198">
    <property type="entry name" value="Fido_containing"/>
</dbReference>
<dbReference type="GO" id="GO:0005524">
    <property type="term" value="F:ATP binding"/>
    <property type="evidence" value="ECO:0007669"/>
    <property type="project" value="UniProtKB-KW"/>
</dbReference>
<proteinExistence type="predicted"/>
<comment type="caution">
    <text evidence="4">The sequence shown here is derived from an EMBL/GenBank/DDBJ whole genome shotgun (WGS) entry which is preliminary data.</text>
</comment>
<keyword evidence="2" id="KW-0547">Nucleotide-binding</keyword>
<evidence type="ECO:0000259" key="3">
    <source>
        <dbReference type="PROSITE" id="PS51459"/>
    </source>
</evidence>
<name>A0A2A6EG92_PREIN</name>
<evidence type="ECO:0000256" key="1">
    <source>
        <dbReference type="PIRSR" id="PIRSR640198-1"/>
    </source>
</evidence>
<evidence type="ECO:0000313" key="4">
    <source>
        <dbReference type="EMBL" id="PDP60502.1"/>
    </source>
</evidence>
<keyword evidence="2" id="KW-0067">ATP-binding</keyword>
<feature type="domain" description="Fido" evidence="3">
    <location>
        <begin position="360"/>
        <end position="500"/>
    </location>
</feature>
<dbReference type="PANTHER" id="PTHR13504:SF38">
    <property type="entry name" value="FIDO DOMAIN-CONTAINING PROTEIN"/>
    <property type="match status" value="1"/>
</dbReference>
<dbReference type="Gene3D" id="1.10.3290.10">
    <property type="entry name" value="Fido-like domain"/>
    <property type="match status" value="1"/>
</dbReference>
<feature type="active site" evidence="1">
    <location>
        <position position="442"/>
    </location>
</feature>
<dbReference type="EMBL" id="NSLY01000010">
    <property type="protein sequence ID" value="PDP60502.1"/>
    <property type="molecule type" value="Genomic_DNA"/>
</dbReference>
<organism evidence="4 5">
    <name type="scientific">Prevotella intermedia</name>
    <dbReference type="NCBI Taxonomy" id="28131"/>
    <lineage>
        <taxon>Bacteria</taxon>
        <taxon>Pseudomonadati</taxon>
        <taxon>Bacteroidota</taxon>
        <taxon>Bacteroidia</taxon>
        <taxon>Bacteroidales</taxon>
        <taxon>Prevotellaceae</taxon>
        <taxon>Prevotella</taxon>
    </lineage>
</organism>
<sequence length="509" mass="57730">MASIQEKLAESLKVLKDYQDSHNNMIIRGYSVLGDTHTKRLLENGYLQPIIKGWYMPSFPGNEGDTTVWYASYWQFIAAYANGRFGNDWCLTAEESLSFHAGETTCPSQLIIKATKANNNIIKLKFGDSLMDISAALPKNVYVEPRYGIRLYTLAEALVFCTPQYFISDPLNARTCLSQLTDASEIIKIVADEGNTTRASRICGALRNMGKGEMADEISSFMQRLGYKLREEDPFKEKSPLIDTIQSPYSIRTALMWTEMKKQIQSLDLKLQVSSTDKDIVLANMETNYIKDSYHSLSIEGYRVTEELIEKVRDGNWDPTDNERDTEQKNALAARGYYQAFEAVKESVGTILTNNNAGEIVANDFDKWHFELFQPCITAGIVKPSDLVGYRNHQVYIRNSKHTPLSPDAVRAVMPTFCELLAKEEDAFVRAILGHFFFVYIHPYMDGNGRTARFIMNTMLVTAGLPWTIIPVEKRKDYMSALEKASVERDISDFAKFIHTLISKAQVEL</sequence>
<dbReference type="PANTHER" id="PTHR13504">
    <property type="entry name" value="FIDO DOMAIN-CONTAINING PROTEIN DDB_G0283145"/>
    <property type="match status" value="1"/>
</dbReference>
<evidence type="ECO:0000313" key="5">
    <source>
        <dbReference type="Proteomes" id="UP000219058"/>
    </source>
</evidence>
<dbReference type="PROSITE" id="PS51459">
    <property type="entry name" value="FIDO"/>
    <property type="match status" value="1"/>
</dbReference>
<dbReference type="SUPFAM" id="SSF140931">
    <property type="entry name" value="Fic-like"/>
    <property type="match status" value="1"/>
</dbReference>
<dbReference type="InterPro" id="IPR036597">
    <property type="entry name" value="Fido-like_dom_sf"/>
</dbReference>
<dbReference type="Pfam" id="PF02661">
    <property type="entry name" value="Fic"/>
    <property type="match status" value="1"/>
</dbReference>
<feature type="binding site" evidence="2">
    <location>
        <begin position="446"/>
        <end position="453"/>
    </location>
    <ligand>
        <name>ATP</name>
        <dbReference type="ChEBI" id="CHEBI:30616"/>
    </ligand>
</feature>
<evidence type="ECO:0000256" key="2">
    <source>
        <dbReference type="PIRSR" id="PIRSR640198-2"/>
    </source>
</evidence>
<dbReference type="Proteomes" id="UP000219058">
    <property type="component" value="Unassembled WGS sequence"/>
</dbReference>
<dbReference type="AlphaFoldDB" id="A0A2A6EG92"/>
<reference evidence="4 5" key="1">
    <citation type="submission" date="2017-09" db="EMBL/GenBank/DDBJ databases">
        <title>Phase variable restriction modification systems are present in the genome sequences of periodontal pathogens Prevotella intermedia, Tannerella forsythia and Porphyromonas gingivalis.</title>
        <authorList>
            <person name="Haigh R.D."/>
            <person name="Crawford L."/>
            <person name="Ralph J."/>
            <person name="Wanford J."/>
            <person name="Vartoukian S.R."/>
            <person name="Hijazib K."/>
            <person name="Wade W."/>
            <person name="Oggioni M.R."/>
        </authorList>
    </citation>
    <scope>NUCLEOTIDE SEQUENCE [LARGE SCALE GENOMIC DNA]</scope>
    <source>
        <strain evidence="4 5">WW2834</strain>
    </source>
</reference>
<accession>A0A2A6EG92</accession>
<dbReference type="RefSeq" id="WP_097549949.1">
    <property type="nucleotide sequence ID" value="NZ_NSLY01000010.1"/>
</dbReference>
<protein>
    <submittedName>
        <fullName evidence="4">Cell filamentation protein Fic</fullName>
    </submittedName>
</protein>